<name>A0A0S2JXU3_9GAMM</name>
<dbReference type="AlphaFoldDB" id="A0A0S2JXU3"/>
<keyword evidence="6" id="KW-1185">Reference proteome</keyword>
<comment type="similarity">
    <text evidence="1">Belongs to the type-I restriction system S methylase family.</text>
</comment>
<organism evidence="5 6">
    <name type="scientific">Pseudoalteromonas phenolica</name>
    <dbReference type="NCBI Taxonomy" id="161398"/>
    <lineage>
        <taxon>Bacteria</taxon>
        <taxon>Pseudomonadati</taxon>
        <taxon>Pseudomonadota</taxon>
        <taxon>Gammaproteobacteria</taxon>
        <taxon>Alteromonadales</taxon>
        <taxon>Pseudoalteromonadaceae</taxon>
        <taxon>Pseudoalteromonas</taxon>
    </lineage>
</organism>
<dbReference type="OrthoDB" id="6314396at2"/>
<keyword evidence="2" id="KW-0680">Restriction system</keyword>
<feature type="domain" description="Type I restriction modification DNA specificity" evidence="4">
    <location>
        <begin position="10"/>
        <end position="187"/>
    </location>
</feature>
<dbReference type="GO" id="GO:0003677">
    <property type="term" value="F:DNA binding"/>
    <property type="evidence" value="ECO:0007669"/>
    <property type="project" value="UniProtKB-KW"/>
</dbReference>
<dbReference type="STRING" id="161398.PP2015_443"/>
<reference evidence="6" key="1">
    <citation type="submission" date="2015-11" db="EMBL/GenBank/DDBJ databases">
        <authorList>
            <person name="Kim K.M."/>
        </authorList>
    </citation>
    <scope>NUCLEOTIDE SEQUENCE [LARGE SCALE GENOMIC DNA]</scope>
    <source>
        <strain evidence="6">KCTC 12086</strain>
    </source>
</reference>
<dbReference type="RefSeq" id="WP_058028731.1">
    <property type="nucleotide sequence ID" value="NZ_CP013187.1"/>
</dbReference>
<protein>
    <submittedName>
        <fullName evidence="5">Putative type-1 restriction enzyme MjaXP specificity protein</fullName>
    </submittedName>
</protein>
<evidence type="ECO:0000259" key="4">
    <source>
        <dbReference type="Pfam" id="PF01420"/>
    </source>
</evidence>
<dbReference type="REBASE" id="132032">
    <property type="entry name" value="S.Pph12086ORF444P"/>
</dbReference>
<evidence type="ECO:0000256" key="3">
    <source>
        <dbReference type="ARBA" id="ARBA00023125"/>
    </source>
</evidence>
<dbReference type="SUPFAM" id="SSF116734">
    <property type="entry name" value="DNA methylase specificity domain"/>
    <property type="match status" value="2"/>
</dbReference>
<dbReference type="InterPro" id="IPR000055">
    <property type="entry name" value="Restrct_endonuc_typeI_TRD"/>
</dbReference>
<evidence type="ECO:0000313" key="5">
    <source>
        <dbReference type="EMBL" id="ALO40967.1"/>
    </source>
</evidence>
<dbReference type="PATRIC" id="fig|161398.10.peg.453"/>
<sequence length="420" mass="48012">MIFNSTDYNQDWQDKQLSELGTFKRGKSRHRPRNDLQLFEDGQYPLIQTGEVKAANLYINSHTNCYNDFGLKQSAIWPKDTLCITIAANIAETALLDYPMCFPDSVVGFNADPQESSELFMHYVFTYIRKAIQNSASGSIQDNINIEYLTGLDFKIPKKDYQDKIVNVLSILDKKIDLNEQINSELQSLARTLYEYWFYQFDFPNEDGKPYKSSGGEMAFNKVLKRDIPVKWCNSSLSGITGVSNDTISPSDEPNKEYRHFSIPVLDSTNTYGVELGDSIGSDKFVVTSDDLLVSKLNPWFNRVVYATDESEQICSTEFVVWRCPNKAIKNFLYMIATSPRFIKYCSQSSTGTSNSHKRVNPSVMMRLEVPFDISIAEKLGNKLEPIINTIINKQKENTKLKELRDWLLPLLMNGQVKVK</sequence>
<dbReference type="InterPro" id="IPR044946">
    <property type="entry name" value="Restrct_endonuc_typeI_TRD_sf"/>
</dbReference>
<evidence type="ECO:0000256" key="1">
    <source>
        <dbReference type="ARBA" id="ARBA00010923"/>
    </source>
</evidence>
<keyword evidence="3" id="KW-0238">DNA-binding</keyword>
<dbReference type="Pfam" id="PF01420">
    <property type="entry name" value="Methylase_S"/>
    <property type="match status" value="1"/>
</dbReference>
<dbReference type="CDD" id="cd17282">
    <property type="entry name" value="RMtype1_S_Eco16444ORF1681_TRD1-CR1_like"/>
    <property type="match status" value="1"/>
</dbReference>
<dbReference type="KEGG" id="pphe:PP2015_443"/>
<accession>A0A0S2JXU3</accession>
<dbReference type="GO" id="GO:0009307">
    <property type="term" value="P:DNA restriction-modification system"/>
    <property type="evidence" value="ECO:0007669"/>
    <property type="project" value="UniProtKB-KW"/>
</dbReference>
<evidence type="ECO:0000256" key="2">
    <source>
        <dbReference type="ARBA" id="ARBA00022747"/>
    </source>
</evidence>
<dbReference type="Proteomes" id="UP000061457">
    <property type="component" value="Chromosome I"/>
</dbReference>
<proteinExistence type="inferred from homology"/>
<gene>
    <name evidence="5" type="ORF">PP2015_443</name>
</gene>
<dbReference type="EMBL" id="CP013187">
    <property type="protein sequence ID" value="ALO40967.1"/>
    <property type="molecule type" value="Genomic_DNA"/>
</dbReference>
<dbReference type="PANTHER" id="PTHR30408">
    <property type="entry name" value="TYPE-1 RESTRICTION ENZYME ECOKI SPECIFICITY PROTEIN"/>
    <property type="match status" value="1"/>
</dbReference>
<dbReference type="InterPro" id="IPR052021">
    <property type="entry name" value="Type-I_RS_S_subunit"/>
</dbReference>
<dbReference type="Gene3D" id="3.90.220.20">
    <property type="entry name" value="DNA methylase specificity domains"/>
    <property type="match status" value="2"/>
</dbReference>
<dbReference type="PANTHER" id="PTHR30408:SF13">
    <property type="entry name" value="TYPE I RESTRICTION ENZYME HINDI SPECIFICITY SUBUNIT"/>
    <property type="match status" value="1"/>
</dbReference>
<evidence type="ECO:0000313" key="6">
    <source>
        <dbReference type="Proteomes" id="UP000061457"/>
    </source>
</evidence>